<evidence type="ECO:0000313" key="9">
    <source>
        <dbReference type="EMBL" id="MFH6985591.1"/>
    </source>
</evidence>
<dbReference type="SMART" id="SM00387">
    <property type="entry name" value="HATPase_c"/>
    <property type="match status" value="1"/>
</dbReference>
<dbReference type="InterPro" id="IPR052162">
    <property type="entry name" value="Sensor_kinase/Photoreceptor"/>
</dbReference>
<dbReference type="Gene3D" id="3.30.450.20">
    <property type="entry name" value="PAS domain"/>
    <property type="match status" value="2"/>
</dbReference>
<dbReference type="InterPro" id="IPR000014">
    <property type="entry name" value="PAS"/>
</dbReference>
<comment type="catalytic activity">
    <reaction evidence="1">
        <text>ATP + protein L-histidine = ADP + protein N-phospho-L-histidine.</text>
        <dbReference type="EC" id="2.7.13.3"/>
    </reaction>
</comment>
<dbReference type="PROSITE" id="PS50109">
    <property type="entry name" value="HIS_KIN"/>
    <property type="match status" value="1"/>
</dbReference>
<dbReference type="EMBL" id="JBIPKE010000020">
    <property type="protein sequence ID" value="MFH6985591.1"/>
    <property type="molecule type" value="Genomic_DNA"/>
</dbReference>
<evidence type="ECO:0000256" key="3">
    <source>
        <dbReference type="ARBA" id="ARBA00022553"/>
    </source>
</evidence>
<dbReference type="SUPFAM" id="SSF55874">
    <property type="entry name" value="ATPase domain of HSP90 chaperone/DNA topoisomerase II/histidine kinase"/>
    <property type="match status" value="1"/>
</dbReference>
<keyword evidence="3" id="KW-0597">Phosphoprotein</keyword>
<keyword evidence="5" id="KW-0418">Kinase</keyword>
<feature type="domain" description="PAC" evidence="8">
    <location>
        <begin position="83"/>
        <end position="135"/>
    </location>
</feature>
<dbReference type="InterPro" id="IPR035965">
    <property type="entry name" value="PAS-like_dom_sf"/>
</dbReference>
<dbReference type="Pfam" id="PF00512">
    <property type="entry name" value="HisKA"/>
    <property type="match status" value="1"/>
</dbReference>
<dbReference type="InterPro" id="IPR036890">
    <property type="entry name" value="HATPase_C_sf"/>
</dbReference>
<keyword evidence="4" id="KW-0808">Transferase</keyword>
<dbReference type="PROSITE" id="PS50113">
    <property type="entry name" value="PAC"/>
    <property type="match status" value="2"/>
</dbReference>
<dbReference type="InterPro" id="IPR003661">
    <property type="entry name" value="HisK_dim/P_dom"/>
</dbReference>
<dbReference type="PANTHER" id="PTHR43304">
    <property type="entry name" value="PHYTOCHROME-LIKE PROTEIN CPH1"/>
    <property type="match status" value="1"/>
</dbReference>
<dbReference type="InterPro" id="IPR013655">
    <property type="entry name" value="PAS_fold_3"/>
</dbReference>
<evidence type="ECO:0000259" key="7">
    <source>
        <dbReference type="PROSITE" id="PS50112"/>
    </source>
</evidence>
<dbReference type="InterPro" id="IPR001610">
    <property type="entry name" value="PAC"/>
</dbReference>
<gene>
    <name evidence="9" type="ORF">ACHKAR_19220</name>
</gene>
<sequence>MKRLAKHNLINYLQGIFDHSLHGIAMVDDSGVPFLVNARLCQIIGYSETELTSMSFGQFTHPEDVDRDLKLFEQLRKNEIDHYSIEKRYISKAGHVTPVKIHVTPVKSTKEDPWHAIALIEDISRQKKATQKIKAADQRAKDLNNLMEETWEIAKIGSWEANLETKEVIWSKPVYKIHGVPLGEAIDMDKAFGFFHPDYRAVAQEIIAKCIEAKEAWNIDLKIIARDGAGKWVKTIGQPVFHNDIMLGLRGILQDITEVKEANIKLALYNSTLEETVSERTRQLENVNKELEAFAYSVSHDLRAPLRAIDGFSNALTEDYLDILPDTAQRYLTRISDNSTRMGKLIDSLLSFSRLSRSQTSFQSFGLEERIDSIIHSIDPPIHCKITKENLGDVYGDRMLLDHVFQNLLSNAIKYSSRESAPKVHIKQISHQDSDEIIISDNGVGFDMAYYDQLFSIFQRLHTETEFEGSGVGLALCQKIILKHHGKIWAESKVGEGSTFCVSLPKKSIDNQLY</sequence>
<feature type="domain" description="Histidine kinase" evidence="6">
    <location>
        <begin position="297"/>
        <end position="508"/>
    </location>
</feature>
<name>A0ABW7NDE9_9BACT</name>
<evidence type="ECO:0000256" key="2">
    <source>
        <dbReference type="ARBA" id="ARBA00012438"/>
    </source>
</evidence>
<proteinExistence type="predicted"/>
<comment type="caution">
    <text evidence="9">The sequence shown here is derived from an EMBL/GenBank/DDBJ whole genome shotgun (WGS) entry which is preliminary data.</text>
</comment>
<accession>A0ABW7NDE9</accession>
<feature type="domain" description="PAS" evidence="7">
    <location>
        <begin position="9"/>
        <end position="79"/>
    </location>
</feature>
<dbReference type="EC" id="2.7.13.3" evidence="2"/>
<dbReference type="SUPFAM" id="SSF55785">
    <property type="entry name" value="PYP-like sensor domain (PAS domain)"/>
    <property type="match status" value="2"/>
</dbReference>
<protein>
    <recommendedName>
        <fullName evidence="2">histidine kinase</fullName>
        <ecNumber evidence="2">2.7.13.3</ecNumber>
    </recommendedName>
</protein>
<dbReference type="PRINTS" id="PR00344">
    <property type="entry name" value="BCTRLSENSOR"/>
</dbReference>
<dbReference type="InterPro" id="IPR003594">
    <property type="entry name" value="HATPase_dom"/>
</dbReference>
<keyword evidence="10" id="KW-1185">Reference proteome</keyword>
<feature type="domain" description="PAC" evidence="8">
    <location>
        <begin position="217"/>
        <end position="268"/>
    </location>
</feature>
<dbReference type="Pfam" id="PF02518">
    <property type="entry name" value="HATPase_c"/>
    <property type="match status" value="1"/>
</dbReference>
<dbReference type="InterPro" id="IPR005467">
    <property type="entry name" value="His_kinase_dom"/>
</dbReference>
<dbReference type="Gene3D" id="3.30.565.10">
    <property type="entry name" value="Histidine kinase-like ATPase, C-terminal domain"/>
    <property type="match status" value="1"/>
</dbReference>
<dbReference type="InterPro" id="IPR036097">
    <property type="entry name" value="HisK_dim/P_sf"/>
</dbReference>
<dbReference type="PANTHER" id="PTHR43304:SF1">
    <property type="entry name" value="PAC DOMAIN-CONTAINING PROTEIN"/>
    <property type="match status" value="1"/>
</dbReference>
<dbReference type="Pfam" id="PF08447">
    <property type="entry name" value="PAS_3"/>
    <property type="match status" value="2"/>
</dbReference>
<dbReference type="PROSITE" id="PS50112">
    <property type="entry name" value="PAS"/>
    <property type="match status" value="1"/>
</dbReference>
<dbReference type="RefSeq" id="WP_395419013.1">
    <property type="nucleotide sequence ID" value="NZ_JBIPKE010000020.1"/>
</dbReference>
<evidence type="ECO:0000259" key="6">
    <source>
        <dbReference type="PROSITE" id="PS50109"/>
    </source>
</evidence>
<dbReference type="InterPro" id="IPR000700">
    <property type="entry name" value="PAS-assoc_C"/>
</dbReference>
<dbReference type="Gene3D" id="1.10.287.130">
    <property type="match status" value="1"/>
</dbReference>
<dbReference type="SUPFAM" id="SSF47384">
    <property type="entry name" value="Homodimeric domain of signal transducing histidine kinase"/>
    <property type="match status" value="1"/>
</dbReference>
<evidence type="ECO:0000259" key="8">
    <source>
        <dbReference type="PROSITE" id="PS50113"/>
    </source>
</evidence>
<dbReference type="NCBIfam" id="TIGR00229">
    <property type="entry name" value="sensory_box"/>
    <property type="match status" value="2"/>
</dbReference>
<dbReference type="CDD" id="cd00082">
    <property type="entry name" value="HisKA"/>
    <property type="match status" value="1"/>
</dbReference>
<dbReference type="SMART" id="SM00388">
    <property type="entry name" value="HisKA"/>
    <property type="match status" value="1"/>
</dbReference>
<evidence type="ECO:0000256" key="5">
    <source>
        <dbReference type="ARBA" id="ARBA00022777"/>
    </source>
</evidence>
<dbReference type="SMART" id="SM00086">
    <property type="entry name" value="PAC"/>
    <property type="match status" value="2"/>
</dbReference>
<dbReference type="CDD" id="cd00130">
    <property type="entry name" value="PAS"/>
    <property type="match status" value="2"/>
</dbReference>
<evidence type="ECO:0000256" key="4">
    <source>
        <dbReference type="ARBA" id="ARBA00022679"/>
    </source>
</evidence>
<evidence type="ECO:0000256" key="1">
    <source>
        <dbReference type="ARBA" id="ARBA00000085"/>
    </source>
</evidence>
<evidence type="ECO:0000313" key="10">
    <source>
        <dbReference type="Proteomes" id="UP001610063"/>
    </source>
</evidence>
<dbReference type="SMART" id="SM00091">
    <property type="entry name" value="PAS"/>
    <property type="match status" value="2"/>
</dbReference>
<reference evidence="9 10" key="1">
    <citation type="journal article" date="2013" name="Int. J. Syst. Evol. Microbiol.">
        <title>Marinoscillum luteum sp. nov., isolated from marine sediment.</title>
        <authorList>
            <person name="Cha I.T."/>
            <person name="Park S.J."/>
            <person name="Kim S.J."/>
            <person name="Kim J.G."/>
            <person name="Jung M.Y."/>
            <person name="Shin K.S."/>
            <person name="Kwon K.K."/>
            <person name="Yang S.H."/>
            <person name="Seo Y.S."/>
            <person name="Rhee S.K."/>
        </authorList>
    </citation>
    <scope>NUCLEOTIDE SEQUENCE [LARGE SCALE GENOMIC DNA]</scope>
    <source>
        <strain evidence="9 10">KCTC 23939</strain>
    </source>
</reference>
<dbReference type="InterPro" id="IPR004358">
    <property type="entry name" value="Sig_transdc_His_kin-like_C"/>
</dbReference>
<organism evidence="9 10">
    <name type="scientific">Marinoscillum luteum</name>
    <dbReference type="NCBI Taxonomy" id="861051"/>
    <lineage>
        <taxon>Bacteria</taxon>
        <taxon>Pseudomonadati</taxon>
        <taxon>Bacteroidota</taxon>
        <taxon>Cytophagia</taxon>
        <taxon>Cytophagales</taxon>
        <taxon>Reichenbachiellaceae</taxon>
        <taxon>Marinoscillum</taxon>
    </lineage>
</organism>
<dbReference type="Proteomes" id="UP001610063">
    <property type="component" value="Unassembled WGS sequence"/>
</dbReference>